<dbReference type="RefSeq" id="WP_387979829.1">
    <property type="nucleotide sequence ID" value="NZ_JBHRWO010000021.1"/>
</dbReference>
<gene>
    <name evidence="5" type="ORF">ACFO8M_22645</name>
</gene>
<dbReference type="InterPro" id="IPR045032">
    <property type="entry name" value="PEL"/>
</dbReference>
<dbReference type="InterPro" id="IPR002022">
    <property type="entry name" value="Pec_lyase"/>
</dbReference>
<keyword evidence="2" id="KW-0624">Polysaccharide degradation</keyword>
<dbReference type="Pfam" id="PF00544">
    <property type="entry name" value="Pectate_lyase_4"/>
    <property type="match status" value="2"/>
</dbReference>
<evidence type="ECO:0000259" key="4">
    <source>
        <dbReference type="SMART" id="SM00656"/>
    </source>
</evidence>
<keyword evidence="3" id="KW-0732">Signal</keyword>
<evidence type="ECO:0000256" key="1">
    <source>
        <dbReference type="ARBA" id="ARBA00023239"/>
    </source>
</evidence>
<dbReference type="PANTHER" id="PTHR31683">
    <property type="entry name" value="PECTATE LYASE 18-RELATED"/>
    <property type="match status" value="1"/>
</dbReference>
<dbReference type="SUPFAM" id="SSF51126">
    <property type="entry name" value="Pectin lyase-like"/>
    <property type="match status" value="1"/>
</dbReference>
<accession>A0ABV7Q702</accession>
<feature type="chain" id="PRO_5047067033" evidence="3">
    <location>
        <begin position="26"/>
        <end position="428"/>
    </location>
</feature>
<feature type="signal peptide" evidence="3">
    <location>
        <begin position="1"/>
        <end position="25"/>
    </location>
</feature>
<name>A0ABV7Q702_9ACTN</name>
<keyword evidence="6" id="KW-1185">Reference proteome</keyword>
<evidence type="ECO:0000256" key="2">
    <source>
        <dbReference type="RuleBase" id="RU361173"/>
    </source>
</evidence>
<reference evidence="6" key="1">
    <citation type="journal article" date="2019" name="Int. J. Syst. Evol. Microbiol.">
        <title>The Global Catalogue of Microorganisms (GCM) 10K type strain sequencing project: providing services to taxonomists for standard genome sequencing and annotation.</title>
        <authorList>
            <consortium name="The Broad Institute Genomics Platform"/>
            <consortium name="The Broad Institute Genome Sequencing Center for Infectious Disease"/>
            <person name="Wu L."/>
            <person name="Ma J."/>
        </authorList>
    </citation>
    <scope>NUCLEOTIDE SEQUENCE [LARGE SCALE GENOMIC DNA]</scope>
    <source>
        <strain evidence="6">CGMCC 4.7396</strain>
    </source>
</reference>
<keyword evidence="1 2" id="KW-0456">Lyase</keyword>
<dbReference type="SMART" id="SM00656">
    <property type="entry name" value="Amb_all"/>
    <property type="match status" value="1"/>
</dbReference>
<protein>
    <submittedName>
        <fullName evidence="5">Polysaccharide lyase family 1 protein</fullName>
    </submittedName>
</protein>
<evidence type="ECO:0000313" key="6">
    <source>
        <dbReference type="Proteomes" id="UP001595712"/>
    </source>
</evidence>
<dbReference type="InterPro" id="IPR011050">
    <property type="entry name" value="Pectin_lyase_fold/virulence"/>
</dbReference>
<comment type="caution">
    <text evidence="5">The sequence shown here is derived from an EMBL/GenBank/DDBJ whole genome shotgun (WGS) entry which is preliminary data.</text>
</comment>
<evidence type="ECO:0000313" key="5">
    <source>
        <dbReference type="EMBL" id="MFC3495296.1"/>
    </source>
</evidence>
<keyword evidence="2" id="KW-0119">Carbohydrate metabolism</keyword>
<evidence type="ECO:0000256" key="3">
    <source>
        <dbReference type="SAM" id="SignalP"/>
    </source>
</evidence>
<keyword evidence="2" id="KW-0964">Secreted</keyword>
<dbReference type="Gene3D" id="2.160.20.10">
    <property type="entry name" value="Single-stranded right-handed beta-helix, Pectin lyase-like"/>
    <property type="match status" value="1"/>
</dbReference>
<sequence length="428" mass="47119">MNGPVRRVLAAAAIAALAATSVPGAADAHGRHDLGRQTLAANDGWAAYDGGTTGGADAARDHVYTVDTWAELKEAVQGDEPKIVKVKGDIDAWTDADGSALTCEAWNDPGYTWESYLETYDPEVWGWNAPAGPVEEARDRSYDAYREHVLLNIGANTTIVGDGAASVTHGSFYISNVDNVIVRNLGIHNSYDCFPAWEGDAWDGEFDNFELSGATHVWLDHLTVDDGGYDDYAEPEIWGAHVEHLDGGIDIVRASDLITVSWSHIGAHDKTMLIGNTDSDRYGEADKLRVTIHHNWFDTTGQRSPRLRWGQAHVYNNYFTRDPDTDYPYYYSIGSGKYSAIYAENNAWDMEGVEPSQALYNWGGDAMHIEGSLFNGEWVDLLAAWNEAHPEAPMTSEITEFPELHGKIHTTWAVPGLVQAWAGAEKLR</sequence>
<organism evidence="5 6">
    <name type="scientific">Glycomyces rhizosphaerae</name>
    <dbReference type="NCBI Taxonomy" id="2054422"/>
    <lineage>
        <taxon>Bacteria</taxon>
        <taxon>Bacillati</taxon>
        <taxon>Actinomycetota</taxon>
        <taxon>Actinomycetes</taxon>
        <taxon>Glycomycetales</taxon>
        <taxon>Glycomycetaceae</taxon>
        <taxon>Glycomyces</taxon>
    </lineage>
</organism>
<proteinExistence type="inferred from homology"/>
<dbReference type="GO" id="GO:0016829">
    <property type="term" value="F:lyase activity"/>
    <property type="evidence" value="ECO:0007669"/>
    <property type="project" value="UniProtKB-KW"/>
</dbReference>
<comment type="subcellular location">
    <subcellularLocation>
        <location evidence="2">Secreted</location>
    </subcellularLocation>
</comment>
<dbReference type="InterPro" id="IPR012334">
    <property type="entry name" value="Pectin_lyas_fold"/>
</dbReference>
<dbReference type="EMBL" id="JBHRWO010000021">
    <property type="protein sequence ID" value="MFC3495296.1"/>
    <property type="molecule type" value="Genomic_DNA"/>
</dbReference>
<dbReference type="PANTHER" id="PTHR31683:SF18">
    <property type="entry name" value="PECTATE LYASE 21-RELATED"/>
    <property type="match status" value="1"/>
</dbReference>
<comment type="similarity">
    <text evidence="2">Belongs to the polysaccharide lyase 1 family.</text>
</comment>
<feature type="domain" description="Pectate lyase" evidence="4">
    <location>
        <begin position="106"/>
        <end position="355"/>
    </location>
</feature>
<dbReference type="Proteomes" id="UP001595712">
    <property type="component" value="Unassembled WGS sequence"/>
</dbReference>